<dbReference type="GO" id="GO:0004803">
    <property type="term" value="F:transposase activity"/>
    <property type="evidence" value="ECO:0007669"/>
    <property type="project" value="InterPro"/>
</dbReference>
<accession>A0A1X1TP37</accession>
<gene>
    <name evidence="1" type="ORF">AWC01_00880</name>
</gene>
<dbReference type="Gene3D" id="1.10.10.10">
    <property type="entry name" value="Winged helix-like DNA-binding domain superfamily/Winged helix DNA-binding domain"/>
    <property type="match status" value="1"/>
</dbReference>
<organism evidence="1 2">
    <name type="scientific">Mycolicibacterium doricum</name>
    <dbReference type="NCBI Taxonomy" id="126673"/>
    <lineage>
        <taxon>Bacteria</taxon>
        <taxon>Bacillati</taxon>
        <taxon>Actinomycetota</taxon>
        <taxon>Actinomycetes</taxon>
        <taxon>Mycobacteriales</taxon>
        <taxon>Mycobacteriaceae</taxon>
        <taxon>Mycolicibacterium</taxon>
    </lineage>
</organism>
<dbReference type="Pfam" id="PF01527">
    <property type="entry name" value="HTH_Tnp_1"/>
    <property type="match status" value="1"/>
</dbReference>
<dbReference type="SUPFAM" id="SSF46689">
    <property type="entry name" value="Homeodomain-like"/>
    <property type="match status" value="1"/>
</dbReference>
<dbReference type="STRING" id="126673.AWC01_00880"/>
<dbReference type="InterPro" id="IPR009057">
    <property type="entry name" value="Homeodomain-like_sf"/>
</dbReference>
<protein>
    <submittedName>
        <fullName evidence="1">Transposase</fullName>
    </submittedName>
</protein>
<dbReference type="GO" id="GO:0006313">
    <property type="term" value="P:DNA transposition"/>
    <property type="evidence" value="ECO:0007669"/>
    <property type="project" value="InterPro"/>
</dbReference>
<proteinExistence type="predicted"/>
<evidence type="ECO:0000313" key="2">
    <source>
        <dbReference type="Proteomes" id="UP000193564"/>
    </source>
</evidence>
<dbReference type="Proteomes" id="UP000193564">
    <property type="component" value="Unassembled WGS sequence"/>
</dbReference>
<keyword evidence="2" id="KW-1185">Reference proteome</keyword>
<sequence length="77" mass="8561">MSGNRKKYTPECREQAVRLVVDTGRPIAHVAAKIGVGEQLLGRWVAAAKARLAADNPEVLDDDERAELHRLRKENAE</sequence>
<reference evidence="1 2" key="1">
    <citation type="submission" date="2016-01" db="EMBL/GenBank/DDBJ databases">
        <title>The new phylogeny of the genus Mycobacterium.</title>
        <authorList>
            <person name="Tarcisio F."/>
            <person name="Conor M."/>
            <person name="Antonella G."/>
            <person name="Elisabetta G."/>
            <person name="Giulia F.S."/>
            <person name="Sara T."/>
            <person name="Anna F."/>
            <person name="Clotilde B."/>
            <person name="Roberto B."/>
            <person name="Veronica D.S."/>
            <person name="Fabio R."/>
            <person name="Monica P."/>
            <person name="Olivier J."/>
            <person name="Enrico T."/>
            <person name="Nicola S."/>
        </authorList>
    </citation>
    <scope>NUCLEOTIDE SEQUENCE [LARGE SCALE GENOMIC DNA]</scope>
    <source>
        <strain evidence="1 2">DSM 44339</strain>
    </source>
</reference>
<dbReference type="InterPro" id="IPR036388">
    <property type="entry name" value="WH-like_DNA-bd_sf"/>
</dbReference>
<evidence type="ECO:0000313" key="1">
    <source>
        <dbReference type="EMBL" id="ORV46355.1"/>
    </source>
</evidence>
<dbReference type="AlphaFoldDB" id="A0A1X1TP37"/>
<name>A0A1X1TP37_9MYCO</name>
<comment type="caution">
    <text evidence="1">The sequence shown here is derived from an EMBL/GenBank/DDBJ whole genome shotgun (WGS) entry which is preliminary data.</text>
</comment>
<dbReference type="EMBL" id="LQOS01000002">
    <property type="protein sequence ID" value="ORV46355.1"/>
    <property type="molecule type" value="Genomic_DNA"/>
</dbReference>
<dbReference type="GO" id="GO:0003677">
    <property type="term" value="F:DNA binding"/>
    <property type="evidence" value="ECO:0007669"/>
    <property type="project" value="InterPro"/>
</dbReference>
<dbReference type="InterPro" id="IPR002514">
    <property type="entry name" value="Transposase_8"/>
</dbReference>
<feature type="non-terminal residue" evidence="1">
    <location>
        <position position="77"/>
    </location>
</feature>
<dbReference type="RefSeq" id="WP_165756733.1">
    <property type="nucleotide sequence ID" value="NZ_LQOS01000002.1"/>
</dbReference>